<dbReference type="EMBL" id="JABANN010000202">
    <property type="protein sequence ID" value="KAF4666572.1"/>
    <property type="molecule type" value="Genomic_DNA"/>
</dbReference>
<gene>
    <name evidence="3" type="ORF">FOL46_003036</name>
    <name evidence="2" type="ORF">FOZ61_003354</name>
</gene>
<proteinExistence type="predicted"/>
<sequence>MTGDLHISPIGKSLYLRLDRLVVVDGGYMKVRHLIMESYDGFYSRVPIPAEKHTAGVGYGTSNLHTWGEASKHGAMVMSSIMIRGHNDDDVHVCLLIYELLGGMSNMLLYLLMYVYE</sequence>
<dbReference type="EMBL" id="JABAHT010000201">
    <property type="protein sequence ID" value="KAF4661348.1"/>
    <property type="molecule type" value="Genomic_DNA"/>
</dbReference>
<protein>
    <submittedName>
        <fullName evidence="2">Uncharacterized protein</fullName>
    </submittedName>
</protein>
<organism evidence="2 4">
    <name type="scientific">Perkinsus olseni</name>
    <name type="common">Perkinsus atlanticus</name>
    <dbReference type="NCBI Taxonomy" id="32597"/>
    <lineage>
        <taxon>Eukaryota</taxon>
        <taxon>Sar</taxon>
        <taxon>Alveolata</taxon>
        <taxon>Perkinsozoa</taxon>
        <taxon>Perkinsea</taxon>
        <taxon>Perkinsida</taxon>
        <taxon>Perkinsidae</taxon>
        <taxon>Perkinsus</taxon>
    </lineage>
</organism>
<evidence type="ECO:0000313" key="3">
    <source>
        <dbReference type="EMBL" id="KAF4666572.1"/>
    </source>
</evidence>
<keyword evidence="1" id="KW-0472">Membrane</keyword>
<dbReference type="Proteomes" id="UP000570595">
    <property type="component" value="Unassembled WGS sequence"/>
</dbReference>
<reference evidence="4 5" key="1">
    <citation type="submission" date="2020-04" db="EMBL/GenBank/DDBJ databases">
        <title>Perkinsus olseni comparative genomics.</title>
        <authorList>
            <person name="Bogema D.R."/>
        </authorList>
    </citation>
    <scope>NUCLEOTIDE SEQUENCE [LARGE SCALE GENOMIC DNA]</scope>
    <source>
        <strain evidence="2">ATCC PRA-179</strain>
        <strain evidence="3">ATCC PRA-31</strain>
    </source>
</reference>
<evidence type="ECO:0000313" key="4">
    <source>
        <dbReference type="Proteomes" id="UP000570595"/>
    </source>
</evidence>
<dbReference type="AlphaFoldDB" id="A0A7J6LPW9"/>
<accession>A0A7J6LPW9</accession>
<keyword evidence="1" id="KW-0812">Transmembrane</keyword>
<name>A0A7J6LPW9_PEROL</name>
<comment type="caution">
    <text evidence="2">The sequence shown here is derived from an EMBL/GenBank/DDBJ whole genome shotgun (WGS) entry which is preliminary data.</text>
</comment>
<evidence type="ECO:0000256" key="1">
    <source>
        <dbReference type="SAM" id="Phobius"/>
    </source>
</evidence>
<feature type="transmembrane region" description="Helical" evidence="1">
    <location>
        <begin position="93"/>
        <end position="116"/>
    </location>
</feature>
<keyword evidence="1" id="KW-1133">Transmembrane helix</keyword>
<dbReference type="Proteomes" id="UP000572268">
    <property type="component" value="Unassembled WGS sequence"/>
</dbReference>
<evidence type="ECO:0000313" key="5">
    <source>
        <dbReference type="Proteomes" id="UP000572268"/>
    </source>
</evidence>
<evidence type="ECO:0000313" key="2">
    <source>
        <dbReference type="EMBL" id="KAF4661348.1"/>
    </source>
</evidence>